<sequence>MSNGNRHASALSAASLPRPVAAYQYPPPKLNHPEMKRNNRQIPWSAGEDQRGTPAQSVGDRRFCIRLRGRLLQLQLRPPGLHLFSEPYTQHHACLADQKGCQRIVCLRTCQTDPSELIASCPSTCLTHVDPLSLLVPYTRSSSDGETITVMRLVGCTRIGQPGGYALITIRPNRPSHRLPWCGAYGGRDATATGIPHFQKRAREAAGMTLLQ</sequence>
<keyword evidence="2" id="KW-1185">Reference proteome</keyword>
<reference evidence="1 2" key="1">
    <citation type="journal article" date="2018" name="Front. Microbiol.">
        <title>Genome-Wide Analysis of Corynespora cassiicola Leaf Fall Disease Putative Effectors.</title>
        <authorList>
            <person name="Lopez D."/>
            <person name="Ribeiro S."/>
            <person name="Label P."/>
            <person name="Fumanal B."/>
            <person name="Venisse J.S."/>
            <person name="Kohler A."/>
            <person name="de Oliveira R.R."/>
            <person name="Labutti K."/>
            <person name="Lipzen A."/>
            <person name="Lail K."/>
            <person name="Bauer D."/>
            <person name="Ohm R.A."/>
            <person name="Barry K.W."/>
            <person name="Spatafora J."/>
            <person name="Grigoriev I.V."/>
            <person name="Martin F.M."/>
            <person name="Pujade-Renaud V."/>
        </authorList>
    </citation>
    <scope>NUCLEOTIDE SEQUENCE [LARGE SCALE GENOMIC DNA]</scope>
    <source>
        <strain evidence="1 2">Philippines</strain>
    </source>
</reference>
<protein>
    <submittedName>
        <fullName evidence="1">Uncharacterized protein</fullName>
    </submittedName>
</protein>
<evidence type="ECO:0000313" key="1">
    <source>
        <dbReference type="EMBL" id="PSN62603.1"/>
    </source>
</evidence>
<evidence type="ECO:0000313" key="2">
    <source>
        <dbReference type="Proteomes" id="UP000240883"/>
    </source>
</evidence>
<dbReference type="EMBL" id="KZ678141">
    <property type="protein sequence ID" value="PSN62603.1"/>
    <property type="molecule type" value="Genomic_DNA"/>
</dbReference>
<dbReference type="Proteomes" id="UP000240883">
    <property type="component" value="Unassembled WGS sequence"/>
</dbReference>
<proteinExistence type="predicted"/>
<gene>
    <name evidence="1" type="ORF">BS50DRAFT_123489</name>
</gene>
<dbReference type="AlphaFoldDB" id="A0A2T2NB04"/>
<accession>A0A2T2NB04</accession>
<name>A0A2T2NB04_CORCC</name>
<organism evidence="1 2">
    <name type="scientific">Corynespora cassiicola Philippines</name>
    <dbReference type="NCBI Taxonomy" id="1448308"/>
    <lineage>
        <taxon>Eukaryota</taxon>
        <taxon>Fungi</taxon>
        <taxon>Dikarya</taxon>
        <taxon>Ascomycota</taxon>
        <taxon>Pezizomycotina</taxon>
        <taxon>Dothideomycetes</taxon>
        <taxon>Pleosporomycetidae</taxon>
        <taxon>Pleosporales</taxon>
        <taxon>Corynesporascaceae</taxon>
        <taxon>Corynespora</taxon>
    </lineage>
</organism>